<feature type="domain" description="PGG" evidence="10">
    <location>
        <begin position="302"/>
        <end position="399"/>
    </location>
</feature>
<evidence type="ECO:0000256" key="2">
    <source>
        <dbReference type="ARBA" id="ARBA00022692"/>
    </source>
</evidence>
<feature type="transmembrane region" description="Helical" evidence="9">
    <location>
        <begin position="346"/>
        <end position="368"/>
    </location>
</feature>
<comment type="subcellular location">
    <subcellularLocation>
        <location evidence="1">Membrane</location>
        <topology evidence="1">Multi-pass membrane protein</topology>
    </subcellularLocation>
</comment>
<dbReference type="PROSITE" id="PS50297">
    <property type="entry name" value="ANK_REP_REGION"/>
    <property type="match status" value="1"/>
</dbReference>
<dbReference type="SMART" id="SM00248">
    <property type="entry name" value="ANK"/>
    <property type="match status" value="6"/>
</dbReference>
<keyword evidence="4 9" id="KW-1133">Transmembrane helix</keyword>
<dbReference type="Pfam" id="PF13962">
    <property type="entry name" value="PGG"/>
    <property type="match status" value="1"/>
</dbReference>
<dbReference type="SUPFAM" id="SSF48403">
    <property type="entry name" value="Ankyrin repeat"/>
    <property type="match status" value="1"/>
</dbReference>
<dbReference type="Proteomes" id="UP000504607">
    <property type="component" value="Chromosome 7"/>
</dbReference>
<feature type="transmembrane region" description="Helical" evidence="9">
    <location>
        <begin position="411"/>
        <end position="431"/>
    </location>
</feature>
<feature type="transmembrane region" description="Helical" evidence="9">
    <location>
        <begin position="308"/>
        <end position="326"/>
    </location>
</feature>
<dbReference type="GO" id="GO:0005886">
    <property type="term" value="C:plasma membrane"/>
    <property type="evidence" value="ECO:0007669"/>
    <property type="project" value="TreeGrafter"/>
</dbReference>
<keyword evidence="2 9" id="KW-0812">Transmembrane</keyword>
<evidence type="ECO:0000313" key="12">
    <source>
        <dbReference type="RefSeq" id="XP_019707271.1"/>
    </source>
</evidence>
<sequence length="652" mass="72448">MNPRLEEASYNGDLDELHQLLQEDRFLLEKLSTTPCIPNNPLHIASMRGHADFVREILLRKPELAKDLNADGFSALHLAVANGHLAVVRELLRELGSHVCLARDKVGLLPIHTAAMKGRVHVLGELLDARSESARTKTCQGDTILHLAVSSNCSEAVEFLVERLDTGELLNAQNEKGNTILHLAVARKQLQILMFLVSKREIDVNSVNLRGFTPLDVLLESPREHGDFELAEMIRKAGGIETAGGEELQPLPLQSGLNSRNESSLNPRNRSEGKSFLHRIRKFFQPSNNASTMRRNNHRLKNNENSTGTLMVVATIIATITFQAGLNPPGGFKEDGEAALGDKLALFLKFDMVGLFTSLSIILLLICVTPRRKRMVLKSLICIMWVSIFSTALAFLVAVSKIFPESNHPMVLIFLKVWLWFFTIAITWAAIQSIRYLLRKVGWLKTEEEERESQEVGYCFVTGGTVTAKRIAALLLVIIVAAIVVFVCLVMFSSMGLSPPETPQSPSPAPHFTSGRMHRRTNRRLFGVTNYSSEFDGSTLGYTICNKAKNLAKISSEKKKEHCQDEEWDSKASSLSALLSFPSNASDPIFYSVTDARSCYPLNVSCFQPTQASLLKTSNISWLSGPAPPSTCPSEVYHQICFDERLNLAKYM</sequence>
<accession>A0A6J0PKE8</accession>
<dbReference type="Pfam" id="PF00023">
    <property type="entry name" value="Ank"/>
    <property type="match status" value="1"/>
</dbReference>
<evidence type="ECO:0000256" key="4">
    <source>
        <dbReference type="ARBA" id="ARBA00022989"/>
    </source>
</evidence>
<feature type="compositionally biased region" description="Polar residues" evidence="8">
    <location>
        <begin position="255"/>
        <end position="268"/>
    </location>
</feature>
<feature type="transmembrane region" description="Helical" evidence="9">
    <location>
        <begin position="380"/>
        <end position="399"/>
    </location>
</feature>
<dbReference type="KEGG" id="egu:109506082"/>
<feature type="transmembrane region" description="Helical" evidence="9">
    <location>
        <begin position="471"/>
        <end position="497"/>
    </location>
</feature>
<dbReference type="PANTHER" id="PTHR24186:SF38">
    <property type="entry name" value="ANKYRIN REPEAT FAMILY PROTEIN"/>
    <property type="match status" value="1"/>
</dbReference>
<dbReference type="InterPro" id="IPR026961">
    <property type="entry name" value="PGG_dom"/>
</dbReference>
<dbReference type="InterPro" id="IPR036770">
    <property type="entry name" value="Ankyrin_rpt-contain_sf"/>
</dbReference>
<keyword evidence="6 9" id="KW-0472">Membrane</keyword>
<dbReference type="GeneID" id="109506082"/>
<dbReference type="RefSeq" id="XP_019707271.1">
    <property type="nucleotide sequence ID" value="XM_019851712.2"/>
</dbReference>
<dbReference type="Pfam" id="PF12796">
    <property type="entry name" value="Ank_2"/>
    <property type="match status" value="2"/>
</dbReference>
<keyword evidence="11" id="KW-1185">Reference proteome</keyword>
<reference evidence="12" key="1">
    <citation type="submission" date="2025-08" db="UniProtKB">
        <authorList>
            <consortium name="RefSeq"/>
        </authorList>
    </citation>
    <scope>IDENTIFICATION</scope>
</reference>
<evidence type="ECO:0000256" key="3">
    <source>
        <dbReference type="ARBA" id="ARBA00022737"/>
    </source>
</evidence>
<evidence type="ECO:0000256" key="1">
    <source>
        <dbReference type="ARBA" id="ARBA00004141"/>
    </source>
</evidence>
<evidence type="ECO:0000256" key="9">
    <source>
        <dbReference type="SAM" id="Phobius"/>
    </source>
</evidence>
<dbReference type="InParanoid" id="A0A6J0PKE8"/>
<dbReference type="PROSITE" id="PS50088">
    <property type="entry name" value="ANK_REPEAT"/>
    <property type="match status" value="1"/>
</dbReference>
<evidence type="ECO:0000256" key="7">
    <source>
        <dbReference type="PROSITE-ProRule" id="PRU00023"/>
    </source>
</evidence>
<dbReference type="Gene3D" id="1.25.40.20">
    <property type="entry name" value="Ankyrin repeat-containing domain"/>
    <property type="match status" value="1"/>
</dbReference>
<feature type="repeat" description="ANK" evidence="7">
    <location>
        <begin position="71"/>
        <end position="93"/>
    </location>
</feature>
<evidence type="ECO:0000256" key="6">
    <source>
        <dbReference type="ARBA" id="ARBA00023136"/>
    </source>
</evidence>
<dbReference type="InterPro" id="IPR002110">
    <property type="entry name" value="Ankyrin_rpt"/>
</dbReference>
<evidence type="ECO:0000259" key="10">
    <source>
        <dbReference type="Pfam" id="PF13962"/>
    </source>
</evidence>
<protein>
    <submittedName>
        <fullName evidence="12">Ankyrin repeat-containing protein At2g01680-like</fullName>
    </submittedName>
</protein>
<evidence type="ECO:0000313" key="11">
    <source>
        <dbReference type="Proteomes" id="UP000504607"/>
    </source>
</evidence>
<dbReference type="OrthoDB" id="772680at2759"/>
<evidence type="ECO:0000256" key="5">
    <source>
        <dbReference type="ARBA" id="ARBA00023043"/>
    </source>
</evidence>
<keyword evidence="3" id="KW-0677">Repeat</keyword>
<keyword evidence="5 7" id="KW-0040">ANK repeat</keyword>
<evidence type="ECO:0000256" key="8">
    <source>
        <dbReference type="SAM" id="MobiDB-lite"/>
    </source>
</evidence>
<organism evidence="11 12">
    <name type="scientific">Elaeis guineensis var. tenera</name>
    <name type="common">Oil palm</name>
    <dbReference type="NCBI Taxonomy" id="51953"/>
    <lineage>
        <taxon>Eukaryota</taxon>
        <taxon>Viridiplantae</taxon>
        <taxon>Streptophyta</taxon>
        <taxon>Embryophyta</taxon>
        <taxon>Tracheophyta</taxon>
        <taxon>Spermatophyta</taxon>
        <taxon>Magnoliopsida</taxon>
        <taxon>Liliopsida</taxon>
        <taxon>Arecaceae</taxon>
        <taxon>Arecoideae</taxon>
        <taxon>Cocoseae</taxon>
        <taxon>Elaeidinae</taxon>
        <taxon>Elaeis</taxon>
    </lineage>
</organism>
<dbReference type="PANTHER" id="PTHR24186">
    <property type="entry name" value="PROTEIN PHOSPHATASE 1 REGULATORY SUBUNIT"/>
    <property type="match status" value="1"/>
</dbReference>
<proteinExistence type="predicted"/>
<gene>
    <name evidence="12" type="primary">LOC109506082</name>
</gene>
<name>A0A6J0PKE8_ELAGV</name>
<feature type="region of interest" description="Disordered" evidence="8">
    <location>
        <begin position="246"/>
        <end position="272"/>
    </location>
</feature>
<dbReference type="AlphaFoldDB" id="A0A6J0PKE8"/>